<evidence type="ECO:0000256" key="4">
    <source>
        <dbReference type="ARBA" id="ARBA00023136"/>
    </source>
</evidence>
<sequence>MMTGILSSLSHGGSKLPWVSFALAAICLAFFAVLGGKPEALIYDRELIENGEVWRLVTGHFVHLDHQHLLMNVGALIALGFLYETSPHGGARRLILGCFVLSGSLVSSVLFLGDLKTQFYCGLSAILNALYMVTMIAMWRETRSRIWLVGLGLLFAKTGYEALFGSVFSSSLEWPPHIGAHLTGLLSGTLLLSSDYVKGGYLRLRRSYVSAFEPS</sequence>
<reference evidence="7 8" key="1">
    <citation type="submission" date="2023-03" db="EMBL/GenBank/DDBJ databases">
        <title>Roseibium porphyridii sp. nov. and Roseibium rhodosorbium sp. nov. isolated from marine algae, Porphyridium cruentum and Rhodosorus marinus, respectively.</title>
        <authorList>
            <person name="Lee M.W."/>
            <person name="Choi B.J."/>
            <person name="Lee J.K."/>
            <person name="Choi D.G."/>
            <person name="Baek J.H."/>
            <person name="Bayburt H."/>
            <person name="Kim J.M."/>
            <person name="Han D.M."/>
            <person name="Kim K.H."/>
            <person name="Jeon C.O."/>
        </authorList>
    </citation>
    <scope>NUCLEOTIDE SEQUENCE [LARGE SCALE GENOMIC DNA]</scope>
    <source>
        <strain evidence="7 8">KMA01</strain>
    </source>
</reference>
<keyword evidence="3 5" id="KW-1133">Transmembrane helix</keyword>
<dbReference type="InterPro" id="IPR022764">
    <property type="entry name" value="Peptidase_S54_rhomboid_dom"/>
</dbReference>
<dbReference type="GO" id="GO:0016787">
    <property type="term" value="F:hydrolase activity"/>
    <property type="evidence" value="ECO:0007669"/>
    <property type="project" value="UniProtKB-KW"/>
</dbReference>
<dbReference type="RefSeq" id="WP_265680609.1">
    <property type="nucleotide sequence ID" value="NZ_CP120863.1"/>
</dbReference>
<feature type="transmembrane region" description="Helical" evidence="5">
    <location>
        <begin position="146"/>
        <end position="166"/>
    </location>
</feature>
<evidence type="ECO:0000313" key="7">
    <source>
        <dbReference type="EMBL" id="WFE89144.1"/>
    </source>
</evidence>
<gene>
    <name evidence="7" type="primary">rrtA</name>
    <name evidence="7" type="ORF">K1718_23775</name>
</gene>
<evidence type="ECO:0000256" key="1">
    <source>
        <dbReference type="ARBA" id="ARBA00004141"/>
    </source>
</evidence>
<comment type="subcellular location">
    <subcellularLocation>
        <location evidence="1">Membrane</location>
        <topology evidence="1">Multi-pass membrane protein</topology>
    </subcellularLocation>
</comment>
<dbReference type="InterPro" id="IPR035952">
    <property type="entry name" value="Rhomboid-like_sf"/>
</dbReference>
<dbReference type="NCBIfam" id="TIGR03902">
    <property type="entry name" value="rhom_GG_sort"/>
    <property type="match status" value="1"/>
</dbReference>
<dbReference type="PANTHER" id="PTHR43066">
    <property type="entry name" value="RHOMBOID-RELATED PROTEIN"/>
    <property type="match status" value="1"/>
</dbReference>
<keyword evidence="7" id="KW-0378">Hydrolase</keyword>
<evidence type="ECO:0000256" key="2">
    <source>
        <dbReference type="ARBA" id="ARBA00022692"/>
    </source>
</evidence>
<dbReference type="EMBL" id="CP120863">
    <property type="protein sequence ID" value="WFE89144.1"/>
    <property type="molecule type" value="Genomic_DNA"/>
</dbReference>
<dbReference type="Gene3D" id="1.20.1540.10">
    <property type="entry name" value="Rhomboid-like"/>
    <property type="match status" value="1"/>
</dbReference>
<feature type="transmembrane region" description="Helical" evidence="5">
    <location>
        <begin position="119"/>
        <end position="139"/>
    </location>
</feature>
<keyword evidence="2 5" id="KW-0812">Transmembrane</keyword>
<keyword evidence="4 5" id="KW-0472">Membrane</keyword>
<feature type="domain" description="Peptidase S54 rhomboid" evidence="6">
    <location>
        <begin position="51"/>
        <end position="192"/>
    </location>
</feature>
<evidence type="ECO:0000259" key="6">
    <source>
        <dbReference type="Pfam" id="PF01694"/>
    </source>
</evidence>
<name>A0ABY8F188_9HYPH</name>
<evidence type="ECO:0000313" key="8">
    <source>
        <dbReference type="Proteomes" id="UP001209803"/>
    </source>
</evidence>
<dbReference type="Pfam" id="PF01694">
    <property type="entry name" value="Rhomboid"/>
    <property type="match status" value="1"/>
</dbReference>
<dbReference type="Proteomes" id="UP001209803">
    <property type="component" value="Chromosome"/>
</dbReference>
<feature type="transmembrane region" description="Helical" evidence="5">
    <location>
        <begin position="94"/>
        <end position="113"/>
    </location>
</feature>
<dbReference type="SUPFAM" id="SSF144091">
    <property type="entry name" value="Rhomboid-like"/>
    <property type="match status" value="1"/>
</dbReference>
<evidence type="ECO:0000256" key="3">
    <source>
        <dbReference type="ARBA" id="ARBA00022989"/>
    </source>
</evidence>
<protein>
    <submittedName>
        <fullName evidence="7">Rhombosortase</fullName>
        <ecNumber evidence="7">3.4.21.-</ecNumber>
    </submittedName>
</protein>
<keyword evidence="8" id="KW-1185">Reference proteome</keyword>
<dbReference type="EC" id="3.4.21.-" evidence="7"/>
<organism evidence="7 8">
    <name type="scientific">Roseibium porphyridii</name>
    <dbReference type="NCBI Taxonomy" id="2866279"/>
    <lineage>
        <taxon>Bacteria</taxon>
        <taxon>Pseudomonadati</taxon>
        <taxon>Pseudomonadota</taxon>
        <taxon>Alphaproteobacteria</taxon>
        <taxon>Hyphomicrobiales</taxon>
        <taxon>Stappiaceae</taxon>
        <taxon>Roseibium</taxon>
    </lineage>
</organism>
<dbReference type="InterPro" id="IPR023826">
    <property type="entry name" value="Rhom-like_SP_proteobac"/>
</dbReference>
<feature type="transmembrane region" description="Helical" evidence="5">
    <location>
        <begin position="178"/>
        <end position="197"/>
    </location>
</feature>
<feature type="transmembrane region" description="Helical" evidence="5">
    <location>
        <begin position="16"/>
        <end position="35"/>
    </location>
</feature>
<accession>A0ABY8F188</accession>
<proteinExistence type="predicted"/>
<evidence type="ECO:0000256" key="5">
    <source>
        <dbReference type="SAM" id="Phobius"/>
    </source>
</evidence>